<protein>
    <submittedName>
        <fullName evidence="6">AMP-dependent synthetase and ligase</fullName>
    </submittedName>
</protein>
<feature type="compositionally biased region" description="Acidic residues" evidence="3">
    <location>
        <begin position="1"/>
        <end position="10"/>
    </location>
</feature>
<evidence type="ECO:0000256" key="3">
    <source>
        <dbReference type="SAM" id="MobiDB-lite"/>
    </source>
</evidence>
<dbReference type="SUPFAM" id="SSF47336">
    <property type="entry name" value="ACP-like"/>
    <property type="match status" value="1"/>
</dbReference>
<dbReference type="Gene3D" id="3.40.50.12780">
    <property type="entry name" value="N-terminal domain of ligase-like"/>
    <property type="match status" value="1"/>
</dbReference>
<evidence type="ECO:0000256" key="4">
    <source>
        <dbReference type="SAM" id="Phobius"/>
    </source>
</evidence>
<dbReference type="Gene3D" id="3.40.50.1820">
    <property type="entry name" value="alpha/beta hydrolase"/>
    <property type="match status" value="1"/>
</dbReference>
<dbReference type="PROSITE" id="PS00455">
    <property type="entry name" value="AMP_BINDING"/>
    <property type="match status" value="1"/>
</dbReference>
<reference evidence="6 7" key="1">
    <citation type="submission" date="2011-10" db="EMBL/GenBank/DDBJ databases">
        <authorList>
            <person name="Genoscope - CEA"/>
        </authorList>
    </citation>
    <scope>NUCLEOTIDE SEQUENCE [LARGE SCALE GENOMIC DNA]</scope>
    <source>
        <strain evidence="6 7">RCC 1105</strain>
    </source>
</reference>
<dbReference type="InterPro" id="IPR025110">
    <property type="entry name" value="AMP-bd_C"/>
</dbReference>
<feature type="transmembrane region" description="Helical" evidence="4">
    <location>
        <begin position="1153"/>
        <end position="1172"/>
    </location>
</feature>
<dbReference type="Pfam" id="PF13193">
    <property type="entry name" value="AMP-binding_C"/>
    <property type="match status" value="1"/>
</dbReference>
<feature type="transmembrane region" description="Helical" evidence="4">
    <location>
        <begin position="986"/>
        <end position="1006"/>
    </location>
</feature>
<dbReference type="InterPro" id="IPR042099">
    <property type="entry name" value="ANL_N_sf"/>
</dbReference>
<keyword evidence="7" id="KW-1185">Reference proteome</keyword>
<feature type="transmembrane region" description="Helical" evidence="4">
    <location>
        <begin position="1242"/>
        <end position="1259"/>
    </location>
</feature>
<evidence type="ECO:0000256" key="2">
    <source>
        <dbReference type="ARBA" id="ARBA00022598"/>
    </source>
</evidence>
<dbReference type="GO" id="GO:0031956">
    <property type="term" value="F:medium-chain fatty acid-CoA ligase activity"/>
    <property type="evidence" value="ECO:0007669"/>
    <property type="project" value="TreeGrafter"/>
</dbReference>
<dbReference type="Proteomes" id="UP000198341">
    <property type="component" value="Chromosome 9"/>
</dbReference>
<feature type="compositionally biased region" description="Basic and acidic residues" evidence="3">
    <location>
        <begin position="353"/>
        <end position="377"/>
    </location>
</feature>
<dbReference type="OrthoDB" id="3633556at2759"/>
<evidence type="ECO:0000259" key="5">
    <source>
        <dbReference type="PROSITE" id="PS50075"/>
    </source>
</evidence>
<dbReference type="EMBL" id="FO082270">
    <property type="protein sequence ID" value="CCO66554.1"/>
    <property type="molecule type" value="Genomic_DNA"/>
</dbReference>
<evidence type="ECO:0000313" key="6">
    <source>
        <dbReference type="EMBL" id="CCO66554.1"/>
    </source>
</evidence>
<feature type="transmembrane region" description="Helical" evidence="4">
    <location>
        <begin position="1184"/>
        <end position="1209"/>
    </location>
</feature>
<feature type="transmembrane region" description="Helical" evidence="4">
    <location>
        <begin position="1323"/>
        <end position="1346"/>
    </location>
</feature>
<dbReference type="SUPFAM" id="SSF56801">
    <property type="entry name" value="Acetyl-CoA synthetase-like"/>
    <property type="match status" value="1"/>
</dbReference>
<feature type="transmembrane region" description="Helical" evidence="4">
    <location>
        <begin position="1027"/>
        <end position="1046"/>
    </location>
</feature>
<dbReference type="eggNOG" id="KOG1176">
    <property type="taxonomic scope" value="Eukaryota"/>
</dbReference>
<dbReference type="InterPro" id="IPR009081">
    <property type="entry name" value="PP-bd_ACP"/>
</dbReference>
<feature type="transmembrane region" description="Helical" evidence="4">
    <location>
        <begin position="1066"/>
        <end position="1086"/>
    </location>
</feature>
<keyword evidence="4" id="KW-0472">Membrane</keyword>
<dbReference type="Gene3D" id="3.30.300.30">
    <property type="match status" value="1"/>
</dbReference>
<dbReference type="Pfam" id="PF03959">
    <property type="entry name" value="FSH1"/>
    <property type="match status" value="1"/>
</dbReference>
<dbReference type="PROSITE" id="PS50075">
    <property type="entry name" value="CARRIER"/>
    <property type="match status" value="1"/>
</dbReference>
<organism evidence="6 7">
    <name type="scientific">Bathycoccus prasinos</name>
    <dbReference type="NCBI Taxonomy" id="41875"/>
    <lineage>
        <taxon>Eukaryota</taxon>
        <taxon>Viridiplantae</taxon>
        <taxon>Chlorophyta</taxon>
        <taxon>Mamiellophyceae</taxon>
        <taxon>Mamiellales</taxon>
        <taxon>Bathycoccaceae</taxon>
        <taxon>Bathycoccus</taxon>
    </lineage>
</organism>
<dbReference type="InterPro" id="IPR000873">
    <property type="entry name" value="AMP-dep_synth/lig_dom"/>
</dbReference>
<sequence length="1571" mass="173890">MTNTDDEYADDDKKEDADFHGEEKKTSSSRRGMSKSPSLVKRFFIFTSLSLTPGRGQNDAEENNDNEKNKRKCLFVHGWRSNARVSKEHAKHLNLDTKFQQIHLIKGTKHSNEASDELTEGMFLGPWFSWVDDINNDDIDGKGKEEDLVKALRYVVKFVRKHGPYASAVGFSQGGALVALLSRREVLEKLGVEGDVFLWKSATVVCGASVGLIEVAERALGIRLVNDGERIADDEDVLPSLHIFGLQDERKPQGERLMKLFEAKMPSSKQLVRHCLYFDGGHGVPKSIMSDEGFHAEYDAWLKNALSLSLAVEDGPKKIGNTAVANVLHRALSRKVTHRGNEMFLRGDSTHGSSDKERLDRRRGNVSEDDVMERGEGETENSNTTFSTVKRLNAVPRDETVETRTTPSGHALNFIRNACSVANCDADVNVRKSRFKGILEMLRAAPASAPLLRDVDASHAPMSYGAMIDFITTGEGDLRKIGATQSTVVAYNVPTGAVGASAFLSVASQCVAVPLDPGITEADALEAMMSCKVTLVALFRDADTAEIEKAATKANIPIKWYVIAAGDKPAGWFYPEQEEDILPSEPPLVNAAEGVGLLLRTSGTTSKAKVVPLTLGALASNGSELAASLELTSADVCINAMPLFHIGGLSCSILATVASKASVICCHKFDAQVFYETIVTDNTLRPTWYSAVPTIHIAVLQYGKAISRGAKPKHSLRFIRSGAAALSQADAEKLQAFWNVPIIPTYSMSEQMPISGKNIHLELAERPNTVGQPLICSVALVNDLNCRATAPFGTQGELVISDDNVMTGYKDAAEANNKTFFYLGDKRYLRTGDIAKMDSDGFIYLTGRSKELIKRGGEQVSPLKVEAVLAKHPDVHVAVVFGVESPLWGEEVGVAIVLKDDVTNIDASLRSIREMTTASKELSRFENPAYWKIVKDDDLPKTSTKKYKRAGLANHLNIAQRNLVSSCSRKKGGSAKPAVISSGLAGLRYCMAVGVMFNHIGGVWQGEDERNPLTYGPYWWSAKATTFYFPATVFFVLGGFTLSAALNGKEVREGTWLSFYNSRFQTLMPLYLLSLAFGLINMLVVCRPNTFSDEFSWQPHNSTMTLASGAAAQCHTSPVEMPYGAWLIMTIFVFAFGFQTWFPLWLLSSWMMYYTWFNGVYYFIIVVFPWMHNALCRVRGDTKAILKWGLVYTFLIFATAALLGVYYALPSWQDYDDLGSSKSWEKNLQNIYALSTMMFPPYWVPSVGSGMVAYFWYDAVRPNESHDRKRYGRMADCLTLAFFAFHLAHFFDIDWPYPTTLVGKMWKTHPDEHHLWDTGIKRYVWSVMITRLYSPLLAVWIALLAVPRGSITGRLLEGNVLSKTLAPTSYGCFLFHQIIGQWYWWATRSGNNVTSKEVDLGNSDAWSWWAYPKEYYWFSPQPLPVAWYEFFFVVGLVTIFSAFIDRALNSHLTLLWVKTMNFFQNIFWPSRSVSGSVAIESATPESIVRNAVKALTGVESDISLDDSFDEIGLVSVGLPILVGLINSEDKSASVTVADVANCATLRDLVSALEKKRAVAESAAGVGARNDL</sequence>
<dbReference type="InterPro" id="IPR005645">
    <property type="entry name" value="FSH-like_dom"/>
</dbReference>
<feature type="transmembrane region" description="Helical" evidence="4">
    <location>
        <begin position="1367"/>
        <end position="1385"/>
    </location>
</feature>
<dbReference type="InterPro" id="IPR045851">
    <property type="entry name" value="AMP-bd_C_sf"/>
</dbReference>
<feature type="region of interest" description="Disordered" evidence="3">
    <location>
        <begin position="344"/>
        <end position="384"/>
    </location>
</feature>
<feature type="domain" description="Carrier" evidence="5">
    <location>
        <begin position="1479"/>
        <end position="1556"/>
    </location>
</feature>
<evidence type="ECO:0000256" key="1">
    <source>
        <dbReference type="ARBA" id="ARBA00006432"/>
    </source>
</evidence>
<dbReference type="GO" id="GO:0006631">
    <property type="term" value="P:fatty acid metabolic process"/>
    <property type="evidence" value="ECO:0007669"/>
    <property type="project" value="TreeGrafter"/>
</dbReference>
<feature type="transmembrane region" description="Helical" evidence="4">
    <location>
        <begin position="1271"/>
        <end position="1291"/>
    </location>
</feature>
<dbReference type="PANTHER" id="PTHR43201:SF5">
    <property type="entry name" value="MEDIUM-CHAIN ACYL-COA LIGASE ACSF2, MITOCHONDRIAL"/>
    <property type="match status" value="1"/>
</dbReference>
<keyword evidence="4" id="KW-1133">Transmembrane helix</keyword>
<comment type="similarity">
    <text evidence="1">Belongs to the ATP-dependent AMP-binding enzyme family.</text>
</comment>
<feature type="compositionally biased region" description="Basic and acidic residues" evidence="3">
    <location>
        <begin position="11"/>
        <end position="26"/>
    </location>
</feature>
<gene>
    <name evidence="6" type="ORF">Bathy09g01020</name>
</gene>
<feature type="region of interest" description="Disordered" evidence="3">
    <location>
        <begin position="1"/>
        <end position="36"/>
    </location>
</feature>
<dbReference type="RefSeq" id="XP_007510994.1">
    <property type="nucleotide sequence ID" value="XM_007510932.1"/>
</dbReference>
<dbReference type="InterPro" id="IPR020845">
    <property type="entry name" value="AMP-binding_CS"/>
</dbReference>
<keyword evidence="2 6" id="KW-0436">Ligase</keyword>
<keyword evidence="4" id="KW-0812">Transmembrane</keyword>
<dbReference type="KEGG" id="bpg:Bathy09g01020"/>
<accession>K8FI91</accession>
<dbReference type="PANTHER" id="PTHR43201">
    <property type="entry name" value="ACYL-COA SYNTHETASE"/>
    <property type="match status" value="1"/>
</dbReference>
<name>K8FI91_9CHLO</name>
<dbReference type="InterPro" id="IPR036736">
    <property type="entry name" value="ACP-like_sf"/>
</dbReference>
<evidence type="ECO:0000313" key="7">
    <source>
        <dbReference type="Proteomes" id="UP000198341"/>
    </source>
</evidence>
<dbReference type="InterPro" id="IPR029058">
    <property type="entry name" value="AB_hydrolase_fold"/>
</dbReference>
<proteinExistence type="inferred from homology"/>
<feature type="transmembrane region" description="Helical" evidence="4">
    <location>
        <begin position="1425"/>
        <end position="1444"/>
    </location>
</feature>
<dbReference type="STRING" id="41875.K8FI91"/>
<dbReference type="SUPFAM" id="SSF53474">
    <property type="entry name" value="alpha/beta-Hydrolases"/>
    <property type="match status" value="1"/>
</dbReference>
<dbReference type="GeneID" id="19013609"/>
<dbReference type="Pfam" id="PF00501">
    <property type="entry name" value="AMP-binding"/>
    <property type="match status" value="1"/>
</dbReference>
<feature type="transmembrane region" description="Helical" evidence="4">
    <location>
        <begin position="1125"/>
        <end position="1147"/>
    </location>
</feature>